<dbReference type="AlphaFoldDB" id="C5CD99"/>
<dbReference type="Pfam" id="PF03787">
    <property type="entry name" value="RAMPs"/>
    <property type="match status" value="1"/>
</dbReference>
<evidence type="ECO:0000313" key="3">
    <source>
        <dbReference type="EMBL" id="ACR79962.1"/>
    </source>
</evidence>
<dbReference type="RefSeq" id="WP_015868618.1">
    <property type="nucleotide sequence ID" value="NC_012785.1"/>
</dbReference>
<keyword evidence="4" id="KW-1185">Reference proteome</keyword>
<evidence type="ECO:0000256" key="1">
    <source>
        <dbReference type="ARBA" id="ARBA00023118"/>
    </source>
</evidence>
<dbReference type="HOGENOM" id="CLU_081549_0_0_0"/>
<accession>C5CD99</accession>
<name>C5CD99_KOSOT</name>
<dbReference type="CDD" id="cd09726">
    <property type="entry name" value="RAMP_I_III"/>
    <property type="match status" value="1"/>
</dbReference>
<reference evidence="3 4" key="2">
    <citation type="journal article" date="2011" name="J. Bacteriol.">
        <title>Genome Sequence of Kosmotoga olearia Strain TBF 19.5.1, a Thermophilic Bacterium with a Wide Growth Temperature Range, Isolated from the Troll B Oil Platform in the North Sea.</title>
        <authorList>
            <person name="Swithers K.S."/>
            <person name="Dipippo J.L."/>
            <person name="Bruce D.C."/>
            <person name="Detter C."/>
            <person name="Tapia R."/>
            <person name="Han S."/>
            <person name="Goodwin L.A."/>
            <person name="Han J."/>
            <person name="Woyke T."/>
            <person name="Pitluck S."/>
            <person name="Pennacchio L."/>
            <person name="Nolan M."/>
            <person name="Mikhailova N."/>
            <person name="Land M.L."/>
            <person name="Nesbo C.L."/>
            <person name="Gogarten J.P."/>
            <person name="Noll K.M."/>
        </authorList>
    </citation>
    <scope>NUCLEOTIDE SEQUENCE [LARGE SCALE GENOMIC DNA]</scope>
    <source>
        <strain evidence="4">ATCC BAA-1733 / DSM 21960 / TBF 19.5.1</strain>
    </source>
</reference>
<keyword evidence="1" id="KW-0051">Antiviral defense</keyword>
<dbReference type="EMBL" id="CP001634">
    <property type="protein sequence ID" value="ACR79962.1"/>
    <property type="molecule type" value="Genomic_DNA"/>
</dbReference>
<sequence>MSWFLYSVTFRLKSPLHIGYHKIMHLMRTRLYVPGRTLWGAVTVRLVQKTGKGDYKKAGQFLKEQMRFGYLYLSDGEELFIPKYTEEGLKFGGVSLYEFEKKCVHSISTTSIDAYSLSAEEETLHHLEHINPYSMDDSSPLSLKGLLWVKKLESFSEQDDDLSLKYEGARLKLSELIQFLQVGGERKYGFGRIELSKLKRVDDTKLETEGFYGEWSETKESVNVIIIAGKPVWAHVECVPPLKIEGEIEIFTGREWDNRKGAGRAISSPGLCWVPGSVVKENTRFEVMNSGTWRIII</sequence>
<dbReference type="KEGG" id="kol:Kole_1266"/>
<proteinExistence type="predicted"/>
<evidence type="ECO:0000313" key="4">
    <source>
        <dbReference type="Proteomes" id="UP000002382"/>
    </source>
</evidence>
<gene>
    <name evidence="3" type="ordered locus">Kole_1266</name>
</gene>
<feature type="domain" description="CRISPR type III-associated protein" evidence="2">
    <location>
        <begin position="9"/>
        <end position="194"/>
    </location>
</feature>
<dbReference type="GO" id="GO:0051607">
    <property type="term" value="P:defense response to virus"/>
    <property type="evidence" value="ECO:0007669"/>
    <property type="project" value="UniProtKB-KW"/>
</dbReference>
<reference evidence="3 4" key="1">
    <citation type="submission" date="2009-06" db="EMBL/GenBank/DDBJ databases">
        <title>Complete sequence of Thermotogales bacterium TBF 19.5.1.</title>
        <authorList>
            <consortium name="US DOE Joint Genome Institute"/>
            <person name="Lucas S."/>
            <person name="Copeland A."/>
            <person name="Lapidus A."/>
            <person name="Glavina del Rio T."/>
            <person name="Tice H."/>
            <person name="Bruce D."/>
            <person name="Goodwin L."/>
            <person name="Pitluck S."/>
            <person name="Chertkov O."/>
            <person name="Brettin T."/>
            <person name="Detter J.C."/>
            <person name="Han C."/>
            <person name="Schmutz J."/>
            <person name="Larimer F."/>
            <person name="Land M."/>
            <person name="Hauser L."/>
            <person name="Kyrpides N."/>
            <person name="Ovchinnikova G."/>
            <person name="Noll K."/>
        </authorList>
    </citation>
    <scope>NUCLEOTIDE SEQUENCE [LARGE SCALE GENOMIC DNA]</scope>
    <source>
        <strain evidence="4">ATCC BAA-1733 / DSM 21960 / TBF 19.5.1</strain>
    </source>
</reference>
<dbReference type="STRING" id="521045.Kole_1266"/>
<dbReference type="InterPro" id="IPR005537">
    <property type="entry name" value="RAMP_III_fam"/>
</dbReference>
<evidence type="ECO:0000259" key="2">
    <source>
        <dbReference type="Pfam" id="PF03787"/>
    </source>
</evidence>
<dbReference type="eggNOG" id="COG1337">
    <property type="taxonomic scope" value="Bacteria"/>
</dbReference>
<dbReference type="Proteomes" id="UP000002382">
    <property type="component" value="Chromosome"/>
</dbReference>
<protein>
    <recommendedName>
        <fullName evidence="2">CRISPR type III-associated protein domain-containing protein</fullName>
    </recommendedName>
</protein>
<organism evidence="3 4">
    <name type="scientific">Kosmotoga olearia (strain ATCC BAA-1733 / DSM 21960 / TBF 19.5.1)</name>
    <dbReference type="NCBI Taxonomy" id="521045"/>
    <lineage>
        <taxon>Bacteria</taxon>
        <taxon>Thermotogati</taxon>
        <taxon>Thermotogota</taxon>
        <taxon>Thermotogae</taxon>
        <taxon>Kosmotogales</taxon>
        <taxon>Kosmotogaceae</taxon>
        <taxon>Kosmotoga</taxon>
    </lineage>
</organism>